<dbReference type="Pfam" id="PF16363">
    <property type="entry name" value="GDP_Man_Dehyd"/>
    <property type="match status" value="1"/>
</dbReference>
<proteinExistence type="predicted"/>
<evidence type="ECO:0000313" key="3">
    <source>
        <dbReference type="Proteomes" id="UP000593560"/>
    </source>
</evidence>
<organism evidence="2 3">
    <name type="scientific">Gossypium harknessii</name>
    <dbReference type="NCBI Taxonomy" id="34285"/>
    <lineage>
        <taxon>Eukaryota</taxon>
        <taxon>Viridiplantae</taxon>
        <taxon>Streptophyta</taxon>
        <taxon>Embryophyta</taxon>
        <taxon>Tracheophyta</taxon>
        <taxon>Spermatophyta</taxon>
        <taxon>Magnoliopsida</taxon>
        <taxon>eudicotyledons</taxon>
        <taxon>Gunneridae</taxon>
        <taxon>Pentapetalae</taxon>
        <taxon>rosids</taxon>
        <taxon>malvids</taxon>
        <taxon>Malvales</taxon>
        <taxon>Malvaceae</taxon>
        <taxon>Malvoideae</taxon>
        <taxon>Gossypium</taxon>
    </lineage>
</organism>
<dbReference type="EMBL" id="JABFAD010000004">
    <property type="protein sequence ID" value="MBA0797189.1"/>
    <property type="molecule type" value="Genomic_DNA"/>
</dbReference>
<comment type="caution">
    <text evidence="2">The sequence shown here is derived from an EMBL/GenBank/DDBJ whole genome shotgun (WGS) entry which is preliminary data.</text>
</comment>
<dbReference type="OrthoDB" id="16464at2759"/>
<dbReference type="InterPro" id="IPR016040">
    <property type="entry name" value="NAD(P)-bd_dom"/>
</dbReference>
<dbReference type="Gene3D" id="3.40.50.720">
    <property type="entry name" value="NAD(P)-binding Rossmann-like Domain"/>
    <property type="match status" value="2"/>
</dbReference>
<dbReference type="PANTHER" id="PTHR43000">
    <property type="entry name" value="DTDP-D-GLUCOSE 4,6-DEHYDRATASE-RELATED"/>
    <property type="match status" value="1"/>
</dbReference>
<dbReference type="AlphaFoldDB" id="A0A7J9GHZ9"/>
<reference evidence="2 3" key="1">
    <citation type="journal article" date="2019" name="Genome Biol. Evol.">
        <title>Insights into the evolution of the New World diploid cottons (Gossypium, subgenus Houzingenia) based on genome sequencing.</title>
        <authorList>
            <person name="Grover C.E."/>
            <person name="Arick M.A. 2nd"/>
            <person name="Thrash A."/>
            <person name="Conover J.L."/>
            <person name="Sanders W.S."/>
            <person name="Peterson D.G."/>
            <person name="Frelichowski J.E."/>
            <person name="Scheffler J.A."/>
            <person name="Scheffler B.E."/>
            <person name="Wendel J.F."/>
        </authorList>
    </citation>
    <scope>NUCLEOTIDE SEQUENCE [LARGE SCALE GENOMIC DNA]</scope>
    <source>
        <strain evidence="2">0</strain>
        <tissue evidence="2">Leaf</tissue>
    </source>
</reference>
<dbReference type="InterPro" id="IPR036291">
    <property type="entry name" value="NAD(P)-bd_dom_sf"/>
</dbReference>
<gene>
    <name evidence="2" type="ORF">Gohar_007905</name>
</gene>
<dbReference type="Proteomes" id="UP000593560">
    <property type="component" value="Unassembled WGS sequence"/>
</dbReference>
<accession>A0A7J9GHZ9</accession>
<dbReference type="SUPFAM" id="SSF51735">
    <property type="entry name" value="NAD(P)-binding Rossmann-fold domains"/>
    <property type="match status" value="1"/>
</dbReference>
<name>A0A7J9GHZ9_9ROSI</name>
<evidence type="ECO:0000259" key="1">
    <source>
        <dbReference type="Pfam" id="PF16363"/>
    </source>
</evidence>
<evidence type="ECO:0000313" key="2">
    <source>
        <dbReference type="EMBL" id="MBA0797189.1"/>
    </source>
</evidence>
<keyword evidence="3" id="KW-1185">Reference proteome</keyword>
<dbReference type="Gene3D" id="3.90.25.10">
    <property type="entry name" value="UDP-galactose 4-epimerase, domain 1"/>
    <property type="match status" value="1"/>
</dbReference>
<protein>
    <recommendedName>
        <fullName evidence="1">NAD(P)-binding domain-containing protein</fullName>
    </recommendedName>
</protein>
<feature type="domain" description="NAD(P)-binding" evidence="1">
    <location>
        <begin position="9"/>
        <end position="53"/>
    </location>
</feature>
<sequence length="126" mass="13981">MDEDVIVGNHEASQFLPTNPYSATKAGAEILVMAYGRSYGLSVITTRGNNVYEGRLFQFMGDGSNVRSYLHCEDVAETFEVILHKGEVGHVYNVGTKKERRGIDVAKDICKLFSMDPKTNIQCVES</sequence>